<keyword evidence="1" id="KW-0808">Transferase</keyword>
<name>A0A4R4ZRV5_9ACTN</name>
<feature type="domain" description="MobA-like NTP transferase" evidence="3">
    <location>
        <begin position="8"/>
        <end position="170"/>
    </location>
</feature>
<dbReference type="OrthoDB" id="9814110at2"/>
<evidence type="ECO:0000256" key="2">
    <source>
        <dbReference type="ARBA" id="ARBA00022695"/>
    </source>
</evidence>
<sequence>MTKGAITGVVLAAGEGTRLKEAWPSTPKPLVPVCGEPMIGRLLRLLDRGDLDSLVVVSRATDPDVGRFVRDLDLATPTTSVECVTSGTLESLVAGLGAVTTERVLIVLADAVFPESEFVRFLSRISSFEKAQATGIQWVRDRRPEDSRSEQGVRVHPSGRIAEIGRALALEPVISQGVLLYNRPLLGLATGAAAEGATGLSDFLPFVVRKSYVSIYAYRCDRVRDVDNEDDRRAVERYCC</sequence>
<reference evidence="4 5" key="1">
    <citation type="submission" date="2019-03" db="EMBL/GenBank/DDBJ databases">
        <title>Draft genome sequences of novel Actinobacteria.</title>
        <authorList>
            <person name="Sahin N."/>
            <person name="Ay H."/>
            <person name="Saygin H."/>
        </authorList>
    </citation>
    <scope>NUCLEOTIDE SEQUENCE [LARGE SCALE GENOMIC DNA]</scope>
    <source>
        <strain evidence="4 5">JCM 13523</strain>
    </source>
</reference>
<protein>
    <recommendedName>
        <fullName evidence="3">MobA-like NTP transferase domain-containing protein</fullName>
    </recommendedName>
</protein>
<dbReference type="Proteomes" id="UP000295124">
    <property type="component" value="Unassembled WGS sequence"/>
</dbReference>
<dbReference type="AlphaFoldDB" id="A0A4R4ZRV5"/>
<dbReference type="InterPro" id="IPR029044">
    <property type="entry name" value="Nucleotide-diphossugar_trans"/>
</dbReference>
<evidence type="ECO:0000313" key="5">
    <source>
        <dbReference type="Proteomes" id="UP000295124"/>
    </source>
</evidence>
<accession>A0A4R4ZRV5</accession>
<organism evidence="4 5">
    <name type="scientific">Kribbella antibiotica</name>
    <dbReference type="NCBI Taxonomy" id="190195"/>
    <lineage>
        <taxon>Bacteria</taxon>
        <taxon>Bacillati</taxon>
        <taxon>Actinomycetota</taxon>
        <taxon>Actinomycetes</taxon>
        <taxon>Propionibacteriales</taxon>
        <taxon>Kribbellaceae</taxon>
        <taxon>Kribbella</taxon>
    </lineage>
</organism>
<dbReference type="Pfam" id="PF12804">
    <property type="entry name" value="NTP_transf_3"/>
    <property type="match status" value="1"/>
</dbReference>
<proteinExistence type="predicted"/>
<keyword evidence="2" id="KW-0548">Nucleotidyltransferase</keyword>
<dbReference type="SUPFAM" id="SSF53448">
    <property type="entry name" value="Nucleotide-diphospho-sugar transferases"/>
    <property type="match status" value="1"/>
</dbReference>
<dbReference type="PANTHER" id="PTHR43584">
    <property type="entry name" value="NUCLEOTIDYL TRANSFERASE"/>
    <property type="match status" value="1"/>
</dbReference>
<evidence type="ECO:0000259" key="3">
    <source>
        <dbReference type="Pfam" id="PF12804"/>
    </source>
</evidence>
<evidence type="ECO:0000313" key="4">
    <source>
        <dbReference type="EMBL" id="TDD61515.1"/>
    </source>
</evidence>
<keyword evidence="5" id="KW-1185">Reference proteome</keyword>
<dbReference type="RefSeq" id="WP_132166415.1">
    <property type="nucleotide sequence ID" value="NZ_SMKX01000014.1"/>
</dbReference>
<dbReference type="PANTHER" id="PTHR43584:SF8">
    <property type="entry name" value="N-ACETYLMURAMATE ALPHA-1-PHOSPHATE URIDYLYLTRANSFERASE"/>
    <property type="match status" value="1"/>
</dbReference>
<gene>
    <name evidence="4" type="ORF">E1263_07385</name>
</gene>
<dbReference type="GO" id="GO:0016779">
    <property type="term" value="F:nucleotidyltransferase activity"/>
    <property type="evidence" value="ECO:0007669"/>
    <property type="project" value="UniProtKB-KW"/>
</dbReference>
<evidence type="ECO:0000256" key="1">
    <source>
        <dbReference type="ARBA" id="ARBA00022679"/>
    </source>
</evidence>
<dbReference type="InterPro" id="IPR025877">
    <property type="entry name" value="MobA-like_NTP_Trfase"/>
</dbReference>
<comment type="caution">
    <text evidence="4">The sequence shown here is derived from an EMBL/GenBank/DDBJ whole genome shotgun (WGS) entry which is preliminary data.</text>
</comment>
<dbReference type="Gene3D" id="3.90.550.10">
    <property type="entry name" value="Spore Coat Polysaccharide Biosynthesis Protein SpsA, Chain A"/>
    <property type="match status" value="1"/>
</dbReference>
<dbReference type="EMBL" id="SMKX01000014">
    <property type="protein sequence ID" value="TDD61515.1"/>
    <property type="molecule type" value="Genomic_DNA"/>
</dbReference>
<dbReference type="InterPro" id="IPR050065">
    <property type="entry name" value="GlmU-like"/>
</dbReference>